<organism evidence="2 3">
    <name type="scientific">Streptomyces virginiae</name>
    <name type="common">Streptomyces cinnamonensis</name>
    <dbReference type="NCBI Taxonomy" id="1961"/>
    <lineage>
        <taxon>Bacteria</taxon>
        <taxon>Bacillati</taxon>
        <taxon>Actinomycetota</taxon>
        <taxon>Actinomycetes</taxon>
        <taxon>Kitasatosporales</taxon>
        <taxon>Streptomycetaceae</taxon>
        <taxon>Streptomyces</taxon>
    </lineage>
</organism>
<dbReference type="Proteomes" id="UP000660554">
    <property type="component" value="Unassembled WGS sequence"/>
</dbReference>
<gene>
    <name evidence="2" type="ORF">Scinn_04630</name>
</gene>
<evidence type="ECO:0000256" key="1">
    <source>
        <dbReference type="SAM" id="MobiDB-lite"/>
    </source>
</evidence>
<reference evidence="3" key="1">
    <citation type="submission" date="2020-09" db="EMBL/GenBank/DDBJ databases">
        <title>Whole genome shotgun sequence of Streptomyces cinnamonensis NBRC 15873.</title>
        <authorList>
            <person name="Komaki H."/>
            <person name="Tamura T."/>
        </authorList>
    </citation>
    <scope>NUCLEOTIDE SEQUENCE [LARGE SCALE GENOMIC DNA]</scope>
    <source>
        <strain evidence="3">NBRC 15873</strain>
    </source>
</reference>
<feature type="compositionally biased region" description="Low complexity" evidence="1">
    <location>
        <begin position="11"/>
        <end position="21"/>
    </location>
</feature>
<dbReference type="Pfam" id="PF10901">
    <property type="entry name" value="DUF2690"/>
    <property type="match status" value="1"/>
</dbReference>
<comment type="caution">
    <text evidence="2">The sequence shown here is derived from an EMBL/GenBank/DDBJ whole genome shotgun (WGS) entry which is preliminary data.</text>
</comment>
<sequence>MPGGLTDKTPPRASRARPAPSQHAPTEPSLSIIARKLATTGSVLALAASGLLFASTPASAATSCLGSTCTGKDPATTTCQNDAKTVYWDGWFNVELRYSPSCRAAWARWQGAGGATEPLKVQIENNQGATYSVTTTGATVYTRMVNDKDVLARAAGFKNGGAQYSYTAWY</sequence>
<name>A0ABQ3NDY9_STRVG</name>
<accession>A0ABQ3NDY9</accession>
<feature type="region of interest" description="Disordered" evidence="1">
    <location>
        <begin position="1"/>
        <end position="28"/>
    </location>
</feature>
<evidence type="ECO:0008006" key="4">
    <source>
        <dbReference type="Google" id="ProtNLM"/>
    </source>
</evidence>
<evidence type="ECO:0000313" key="2">
    <source>
        <dbReference type="EMBL" id="GHI11000.1"/>
    </source>
</evidence>
<proteinExistence type="predicted"/>
<dbReference type="InterPro" id="IPR021224">
    <property type="entry name" value="DUF2690"/>
</dbReference>
<evidence type="ECO:0000313" key="3">
    <source>
        <dbReference type="Proteomes" id="UP000660554"/>
    </source>
</evidence>
<dbReference type="EMBL" id="BNDV01000002">
    <property type="protein sequence ID" value="GHI11000.1"/>
    <property type="molecule type" value="Genomic_DNA"/>
</dbReference>
<protein>
    <recommendedName>
        <fullName evidence="4">DUF2690 domain-containing protein</fullName>
    </recommendedName>
</protein>
<keyword evidence="3" id="KW-1185">Reference proteome</keyword>